<evidence type="ECO:0000256" key="1">
    <source>
        <dbReference type="ARBA" id="ARBA00008685"/>
    </source>
</evidence>
<accession>A0A5B7CZX1</accession>
<feature type="domain" description="Ionotropic glutamate receptor C-terminal" evidence="3">
    <location>
        <begin position="24"/>
        <end position="157"/>
    </location>
</feature>
<protein>
    <recommendedName>
        <fullName evidence="3">Ionotropic glutamate receptor C-terminal domain-containing protein</fullName>
    </recommendedName>
</protein>
<evidence type="ECO:0000313" key="5">
    <source>
        <dbReference type="Proteomes" id="UP000324222"/>
    </source>
</evidence>
<sequence>MSVSYRIRLGFGPTAVWVDEGAWMWQRVVLGMWMLMTMVLTRSYEGNLMSLLAVRHLPQPYQTLRDVVDDPSVVMVWEKQGAPIQAVIDATSGIFYEVKKSEEQGRLKAIPVYTFSDILEEVISQRKVILDYELVLTVIRSNHFSRTARSNSTSSDLDRFWSAQFCSGPVKGWCELTIKASCELTERFHLCLKTQGDSHNLPSKDSSPLSYLLHTHLSFEIKRCRLLYYPSESPSREGTVNVPRSDYSLGIDH</sequence>
<comment type="similarity">
    <text evidence="1">Belongs to the glutamate-gated ion channel (TC 1.A.10.1) family.</text>
</comment>
<evidence type="ECO:0000313" key="4">
    <source>
        <dbReference type="EMBL" id="MPC14314.1"/>
    </source>
</evidence>
<comment type="caution">
    <text evidence="4">The sequence shown here is derived from an EMBL/GenBank/DDBJ whole genome shotgun (WGS) entry which is preliminary data.</text>
</comment>
<keyword evidence="5" id="KW-1185">Reference proteome</keyword>
<organism evidence="4 5">
    <name type="scientific">Portunus trituberculatus</name>
    <name type="common">Swimming crab</name>
    <name type="synonym">Neptunus trituberculatus</name>
    <dbReference type="NCBI Taxonomy" id="210409"/>
    <lineage>
        <taxon>Eukaryota</taxon>
        <taxon>Metazoa</taxon>
        <taxon>Ecdysozoa</taxon>
        <taxon>Arthropoda</taxon>
        <taxon>Crustacea</taxon>
        <taxon>Multicrustacea</taxon>
        <taxon>Malacostraca</taxon>
        <taxon>Eumalacostraca</taxon>
        <taxon>Eucarida</taxon>
        <taxon>Decapoda</taxon>
        <taxon>Pleocyemata</taxon>
        <taxon>Brachyura</taxon>
        <taxon>Eubrachyura</taxon>
        <taxon>Portunoidea</taxon>
        <taxon>Portunidae</taxon>
        <taxon>Portuninae</taxon>
        <taxon>Portunus</taxon>
    </lineage>
</organism>
<dbReference type="InterPro" id="IPR001320">
    <property type="entry name" value="Iontro_rcpt_C"/>
</dbReference>
<dbReference type="Pfam" id="PF00060">
    <property type="entry name" value="Lig_chan"/>
    <property type="match status" value="1"/>
</dbReference>
<name>A0A5B7CZX1_PORTR</name>
<feature type="region of interest" description="Disordered" evidence="2">
    <location>
        <begin position="233"/>
        <end position="253"/>
    </location>
</feature>
<dbReference type="Proteomes" id="UP000324222">
    <property type="component" value="Unassembled WGS sequence"/>
</dbReference>
<proteinExistence type="inferred from homology"/>
<evidence type="ECO:0000256" key="2">
    <source>
        <dbReference type="SAM" id="MobiDB-lite"/>
    </source>
</evidence>
<dbReference type="AlphaFoldDB" id="A0A5B7CZX1"/>
<dbReference type="OrthoDB" id="6374351at2759"/>
<dbReference type="GO" id="GO:0015276">
    <property type="term" value="F:ligand-gated monoatomic ion channel activity"/>
    <property type="evidence" value="ECO:0007669"/>
    <property type="project" value="InterPro"/>
</dbReference>
<gene>
    <name evidence="4" type="ORF">E2C01_007078</name>
</gene>
<dbReference type="Gene3D" id="1.10.287.70">
    <property type="match status" value="1"/>
</dbReference>
<dbReference type="EMBL" id="VSRR010000343">
    <property type="protein sequence ID" value="MPC14314.1"/>
    <property type="molecule type" value="Genomic_DNA"/>
</dbReference>
<evidence type="ECO:0000259" key="3">
    <source>
        <dbReference type="Pfam" id="PF00060"/>
    </source>
</evidence>
<dbReference type="GO" id="GO:0016020">
    <property type="term" value="C:membrane"/>
    <property type="evidence" value="ECO:0007669"/>
    <property type="project" value="InterPro"/>
</dbReference>
<reference evidence="4 5" key="1">
    <citation type="submission" date="2019-05" db="EMBL/GenBank/DDBJ databases">
        <title>Another draft genome of Portunus trituberculatus and its Hox gene families provides insights of decapod evolution.</title>
        <authorList>
            <person name="Jeong J.-H."/>
            <person name="Song I."/>
            <person name="Kim S."/>
            <person name="Choi T."/>
            <person name="Kim D."/>
            <person name="Ryu S."/>
            <person name="Kim W."/>
        </authorList>
    </citation>
    <scope>NUCLEOTIDE SEQUENCE [LARGE SCALE GENOMIC DNA]</scope>
    <source>
        <tissue evidence="4">Muscle</tissue>
    </source>
</reference>